<dbReference type="PANTHER" id="PTHR28025">
    <property type="entry name" value="DASH COMPLEX SUBUNIT DAD1"/>
    <property type="match status" value="1"/>
</dbReference>
<dbReference type="GO" id="GO:0005876">
    <property type="term" value="C:spindle microtubule"/>
    <property type="evidence" value="ECO:0007669"/>
    <property type="project" value="TreeGrafter"/>
</dbReference>
<accession>A0A0F7SIW7</accession>
<evidence type="ECO:0000256" key="6">
    <source>
        <dbReference type="ARBA" id="ARBA00022454"/>
    </source>
</evidence>
<keyword evidence="9" id="KW-0493">Microtubule</keyword>
<keyword evidence="11" id="KW-0995">Kinetochore</keyword>
<feature type="compositionally biased region" description="Low complexity" evidence="17">
    <location>
        <begin position="16"/>
        <end position="35"/>
    </location>
</feature>
<evidence type="ECO:0000256" key="7">
    <source>
        <dbReference type="ARBA" id="ARBA00022490"/>
    </source>
</evidence>
<reference evidence="18" key="1">
    <citation type="submission" date="2014-08" db="EMBL/GenBank/DDBJ databases">
        <authorList>
            <person name="Sharma Rahul"/>
            <person name="Thines Marco"/>
        </authorList>
    </citation>
    <scope>NUCLEOTIDE SEQUENCE</scope>
</reference>
<comment type="subcellular location">
    <subcellularLocation>
        <location evidence="3">Chromosome</location>
        <location evidence="3">Centromere</location>
        <location evidence="3">Kinetochore</location>
    </subcellularLocation>
    <subcellularLocation>
        <location evidence="2">Cytoplasm</location>
        <location evidence="2">Cytoskeleton</location>
        <location evidence="2">Spindle</location>
    </subcellularLocation>
    <subcellularLocation>
        <location evidence="1">Nucleus</location>
    </subcellularLocation>
</comment>
<dbReference type="GO" id="GO:0044732">
    <property type="term" value="C:mitotic spindle pole body"/>
    <property type="evidence" value="ECO:0007669"/>
    <property type="project" value="TreeGrafter"/>
</dbReference>
<keyword evidence="13" id="KW-0539">Nucleus</keyword>
<keyword evidence="15" id="KW-0137">Centromere</keyword>
<keyword evidence="8" id="KW-0132">Cell division</keyword>
<keyword evidence="7" id="KW-0963">Cytoplasm</keyword>
<keyword evidence="10" id="KW-0498">Mitosis</keyword>
<evidence type="ECO:0000256" key="16">
    <source>
        <dbReference type="ARBA" id="ARBA00030566"/>
    </source>
</evidence>
<evidence type="ECO:0000256" key="3">
    <source>
        <dbReference type="ARBA" id="ARBA00004629"/>
    </source>
</evidence>
<evidence type="ECO:0000256" key="17">
    <source>
        <dbReference type="SAM" id="MobiDB-lite"/>
    </source>
</evidence>
<dbReference type="InterPro" id="IPR013958">
    <property type="entry name" value="DASH_Dad1"/>
</dbReference>
<evidence type="ECO:0000256" key="5">
    <source>
        <dbReference type="ARBA" id="ARBA00020261"/>
    </source>
</evidence>
<dbReference type="GO" id="GO:0051301">
    <property type="term" value="P:cell division"/>
    <property type="evidence" value="ECO:0007669"/>
    <property type="project" value="UniProtKB-KW"/>
</dbReference>
<evidence type="ECO:0000256" key="8">
    <source>
        <dbReference type="ARBA" id="ARBA00022618"/>
    </source>
</evidence>
<keyword evidence="14" id="KW-0131">Cell cycle</keyword>
<evidence type="ECO:0000256" key="10">
    <source>
        <dbReference type="ARBA" id="ARBA00022776"/>
    </source>
</evidence>
<dbReference type="GO" id="GO:0051010">
    <property type="term" value="F:microtubule plus-end binding"/>
    <property type="evidence" value="ECO:0007669"/>
    <property type="project" value="TreeGrafter"/>
</dbReference>
<dbReference type="GO" id="GO:0072686">
    <property type="term" value="C:mitotic spindle"/>
    <property type="evidence" value="ECO:0007669"/>
    <property type="project" value="InterPro"/>
</dbReference>
<keyword evidence="12" id="KW-0206">Cytoskeleton</keyword>
<evidence type="ECO:0000256" key="13">
    <source>
        <dbReference type="ARBA" id="ARBA00023242"/>
    </source>
</evidence>
<evidence type="ECO:0000256" key="14">
    <source>
        <dbReference type="ARBA" id="ARBA00023306"/>
    </source>
</evidence>
<sequence>MNPNRKSLAPIVLAPHASSVAHSSSSSSAPQLSAQDSFDGRSPFDRERDRLLSEISKDFEEILGNANGYNRRLEEALQVGGGFKHMADLWGRFGELMREGKADYPANPDDTQITDASTSSVAQDQVPSNTRLKGKHTK</sequence>
<feature type="region of interest" description="Disordered" evidence="17">
    <location>
        <begin position="100"/>
        <end position="138"/>
    </location>
</feature>
<dbReference type="AlphaFoldDB" id="A0A0F7SIW7"/>
<comment type="similarity">
    <text evidence="4">Belongs to the DASH complex DAD1 family.</text>
</comment>
<evidence type="ECO:0000256" key="15">
    <source>
        <dbReference type="ARBA" id="ARBA00023328"/>
    </source>
</evidence>
<organism evidence="18">
    <name type="scientific">Phaffia rhodozyma</name>
    <name type="common">Yeast</name>
    <name type="synonym">Xanthophyllomyces dendrorhous</name>
    <dbReference type="NCBI Taxonomy" id="264483"/>
    <lineage>
        <taxon>Eukaryota</taxon>
        <taxon>Fungi</taxon>
        <taxon>Dikarya</taxon>
        <taxon>Basidiomycota</taxon>
        <taxon>Agaricomycotina</taxon>
        <taxon>Tremellomycetes</taxon>
        <taxon>Cystofilobasidiales</taxon>
        <taxon>Mrakiaceae</taxon>
        <taxon>Phaffia</taxon>
    </lineage>
</organism>
<evidence type="ECO:0000256" key="9">
    <source>
        <dbReference type="ARBA" id="ARBA00022701"/>
    </source>
</evidence>
<dbReference type="Pfam" id="PF08649">
    <property type="entry name" value="DASH_Dad1"/>
    <property type="match status" value="1"/>
</dbReference>
<evidence type="ECO:0000313" key="18">
    <source>
        <dbReference type="EMBL" id="CED82027.1"/>
    </source>
</evidence>
<name>A0A0F7SIW7_PHARH</name>
<keyword evidence="6" id="KW-0158">Chromosome</keyword>
<evidence type="ECO:0000256" key="2">
    <source>
        <dbReference type="ARBA" id="ARBA00004186"/>
    </source>
</evidence>
<protein>
    <recommendedName>
        <fullName evidence="5">DASH complex subunit DAD1</fullName>
    </recommendedName>
    <alternativeName>
        <fullName evidence="16">Outer kinetochore protein DAD1</fullName>
    </alternativeName>
</protein>
<dbReference type="EMBL" id="LN483124">
    <property type="protein sequence ID" value="CED82027.1"/>
    <property type="molecule type" value="Genomic_DNA"/>
</dbReference>
<proteinExistence type="inferred from homology"/>
<evidence type="ECO:0000256" key="12">
    <source>
        <dbReference type="ARBA" id="ARBA00023212"/>
    </source>
</evidence>
<evidence type="ECO:0000256" key="11">
    <source>
        <dbReference type="ARBA" id="ARBA00022838"/>
    </source>
</evidence>
<evidence type="ECO:0000256" key="4">
    <source>
        <dbReference type="ARBA" id="ARBA00010146"/>
    </source>
</evidence>
<dbReference type="PANTHER" id="PTHR28025:SF1">
    <property type="entry name" value="DASH COMPLEX SUBUNIT DAD1"/>
    <property type="match status" value="1"/>
</dbReference>
<feature type="region of interest" description="Disordered" evidence="17">
    <location>
        <begin position="16"/>
        <end position="45"/>
    </location>
</feature>
<feature type="compositionally biased region" description="Polar residues" evidence="17">
    <location>
        <begin position="109"/>
        <end position="131"/>
    </location>
</feature>
<dbReference type="GO" id="GO:0042729">
    <property type="term" value="C:DASH complex"/>
    <property type="evidence" value="ECO:0007669"/>
    <property type="project" value="InterPro"/>
</dbReference>
<evidence type="ECO:0000256" key="1">
    <source>
        <dbReference type="ARBA" id="ARBA00004123"/>
    </source>
</evidence>